<reference evidence="1" key="2">
    <citation type="submission" date="2020-10" db="EMBL/GenBank/DDBJ databases">
        <authorList>
            <person name="Scholz U."/>
            <person name="Mascher M."/>
            <person name="Fiebig A."/>
        </authorList>
    </citation>
    <scope>NUCLEOTIDE SEQUENCE [LARGE SCALE GENOMIC DNA]</scope>
    <source>
        <strain evidence="1">cv. Morex</strain>
    </source>
</reference>
<sequence>MVFGEMPASFNDDTYLLTMGVGSNNSHWSQTNEVHQDDHEYEVDEEGEGMVDAPRGRACNYSVDEDILLCKTYLNVPMNDTIVGDQARYTY</sequence>
<dbReference type="EnsemblPlants" id="HORVU.MOREX.r3.3HG0284200.1">
    <property type="protein sequence ID" value="HORVU.MOREX.r3.3HG0284200.1"/>
    <property type="gene ID" value="HORVU.MOREX.r3.3HG0284200"/>
</dbReference>
<organism evidence="1 2">
    <name type="scientific">Hordeum vulgare subsp. vulgare</name>
    <name type="common">Domesticated barley</name>
    <dbReference type="NCBI Taxonomy" id="112509"/>
    <lineage>
        <taxon>Eukaryota</taxon>
        <taxon>Viridiplantae</taxon>
        <taxon>Streptophyta</taxon>
        <taxon>Embryophyta</taxon>
        <taxon>Tracheophyta</taxon>
        <taxon>Spermatophyta</taxon>
        <taxon>Magnoliopsida</taxon>
        <taxon>Liliopsida</taxon>
        <taxon>Poales</taxon>
        <taxon>Poaceae</taxon>
        <taxon>BOP clade</taxon>
        <taxon>Pooideae</taxon>
        <taxon>Triticodae</taxon>
        <taxon>Triticeae</taxon>
        <taxon>Hordeinae</taxon>
        <taxon>Hordeum</taxon>
    </lineage>
</organism>
<reference evidence="2" key="1">
    <citation type="journal article" date="2012" name="Nature">
        <title>A physical, genetic and functional sequence assembly of the barley genome.</title>
        <authorList>
            <consortium name="The International Barley Genome Sequencing Consortium"/>
            <person name="Mayer K.F."/>
            <person name="Waugh R."/>
            <person name="Brown J.W."/>
            <person name="Schulman A."/>
            <person name="Langridge P."/>
            <person name="Platzer M."/>
            <person name="Fincher G.B."/>
            <person name="Muehlbauer G.J."/>
            <person name="Sato K."/>
            <person name="Close T.J."/>
            <person name="Wise R.P."/>
            <person name="Stein N."/>
        </authorList>
    </citation>
    <scope>NUCLEOTIDE SEQUENCE [LARGE SCALE GENOMIC DNA]</scope>
    <source>
        <strain evidence="2">cv. Morex</strain>
    </source>
</reference>
<evidence type="ECO:0000313" key="2">
    <source>
        <dbReference type="Proteomes" id="UP000011116"/>
    </source>
</evidence>
<dbReference type="Proteomes" id="UP000011116">
    <property type="component" value="Chromosome 3H"/>
</dbReference>
<dbReference type="Gramene" id="HORVU.MOREX.r3.3HG0284200.1">
    <property type="protein sequence ID" value="HORVU.MOREX.r3.3HG0284200.1"/>
    <property type="gene ID" value="HORVU.MOREX.r3.3HG0284200"/>
</dbReference>
<reference evidence="1" key="3">
    <citation type="submission" date="2022-01" db="UniProtKB">
        <authorList>
            <consortium name="EnsemblPlants"/>
        </authorList>
    </citation>
    <scope>IDENTIFICATION</scope>
    <source>
        <strain evidence="1">subsp. vulgare</strain>
    </source>
</reference>
<dbReference type="AlphaFoldDB" id="A0A8I6X7E7"/>
<accession>A0A8I6X7E7</accession>
<keyword evidence="2" id="KW-1185">Reference proteome</keyword>
<proteinExistence type="predicted"/>
<protein>
    <submittedName>
        <fullName evidence="1">Uncharacterized protein</fullName>
    </submittedName>
</protein>
<evidence type="ECO:0000313" key="1">
    <source>
        <dbReference type="EnsemblPlants" id="HORVU.MOREX.r3.3HG0284200.1"/>
    </source>
</evidence>
<dbReference type="Gramene" id="HORVU.MOREX.r2.3HG0235700.1">
    <property type="protein sequence ID" value="HORVU.MOREX.r2.3HG0235700.1"/>
    <property type="gene ID" value="HORVU.MOREX.r2.3HG0235700"/>
</dbReference>
<name>A0A8I6X7E7_HORVV</name>